<dbReference type="InterPro" id="IPR036291">
    <property type="entry name" value="NAD(P)-bd_dom_sf"/>
</dbReference>
<dbReference type="PANTHER" id="PTHR48079">
    <property type="entry name" value="PROTEIN YEEZ"/>
    <property type="match status" value="1"/>
</dbReference>
<reference evidence="2 3" key="1">
    <citation type="submission" date="2023-01" db="EMBL/GenBank/DDBJ databases">
        <title>Thalassococcus onchidii sp. nov., isolated from a marine invertebrate from the South China Sea.</title>
        <authorList>
            <person name="Xu S."/>
            <person name="Liu Z."/>
            <person name="Xu Y."/>
        </authorList>
    </citation>
    <scope>NUCLEOTIDE SEQUENCE [LARGE SCALE GENOMIC DNA]</scope>
    <source>
        <strain evidence="2 3">KCTC 32084</strain>
    </source>
</reference>
<dbReference type="InterPro" id="IPR001509">
    <property type="entry name" value="Epimerase_deHydtase"/>
</dbReference>
<evidence type="ECO:0000313" key="2">
    <source>
        <dbReference type="EMBL" id="MDA7423504.1"/>
    </source>
</evidence>
<dbReference type="PANTHER" id="PTHR48079:SF6">
    <property type="entry name" value="NAD(P)-BINDING DOMAIN-CONTAINING PROTEIN-RELATED"/>
    <property type="match status" value="1"/>
</dbReference>
<gene>
    <name evidence="2" type="ORF">PFY00_02075</name>
</gene>
<dbReference type="Gene3D" id="3.40.50.720">
    <property type="entry name" value="NAD(P)-binding Rossmann-like Domain"/>
    <property type="match status" value="1"/>
</dbReference>
<protein>
    <submittedName>
        <fullName evidence="2">NAD-dependent epimerase/dehydratase family protein</fullName>
    </submittedName>
</protein>
<sequence length="342" mass="37612">MGGLASGSEPVIAITGANGFVGRACVAEARRQNLPVIAVYRSAPLPEWASDANITELQLDLCDETAAQALKNALPDHSAMIHAAAHLGDDIDRLVQDTMQSTRSVMNALRGRDIRMVLISSLAVYDTEAVQPGDTITEASPLIEMPDQALESPREFVASARDPYAGAKRLQEAMLTHDDDAEDDWVLRPGAIWGPGRSWHALQGFWASKLHITIGSTGQLPLAHVEHVARAAVEAARTPTEGVPILNVFDDDLPTRAQFLAMHKASYGWPRANLTVPYGLWLTLIRLMRPLADKLPGLFREPILRARMMPLRYPNTRLRQALQGNDKGTFSEMMKQTWEAEQ</sequence>
<comment type="caution">
    <text evidence="2">The sequence shown here is derived from an EMBL/GenBank/DDBJ whole genome shotgun (WGS) entry which is preliminary data.</text>
</comment>
<accession>A0ABT4XNH6</accession>
<keyword evidence="3" id="KW-1185">Reference proteome</keyword>
<evidence type="ECO:0000313" key="3">
    <source>
        <dbReference type="Proteomes" id="UP001210720"/>
    </source>
</evidence>
<proteinExistence type="predicted"/>
<dbReference type="Proteomes" id="UP001210720">
    <property type="component" value="Unassembled WGS sequence"/>
</dbReference>
<dbReference type="Pfam" id="PF01370">
    <property type="entry name" value="Epimerase"/>
    <property type="match status" value="1"/>
</dbReference>
<name>A0ABT4XNH6_9RHOB</name>
<dbReference type="SUPFAM" id="SSF51735">
    <property type="entry name" value="NAD(P)-binding Rossmann-fold domains"/>
    <property type="match status" value="1"/>
</dbReference>
<evidence type="ECO:0000259" key="1">
    <source>
        <dbReference type="Pfam" id="PF01370"/>
    </source>
</evidence>
<dbReference type="RefSeq" id="WP_271430852.1">
    <property type="nucleotide sequence ID" value="NZ_JAQIOY010000001.1"/>
</dbReference>
<dbReference type="InterPro" id="IPR051783">
    <property type="entry name" value="NAD(P)-dependent_oxidoreduct"/>
</dbReference>
<organism evidence="2 3">
    <name type="scientific">Thalassococcus lentus</name>
    <dbReference type="NCBI Taxonomy" id="1210524"/>
    <lineage>
        <taxon>Bacteria</taxon>
        <taxon>Pseudomonadati</taxon>
        <taxon>Pseudomonadota</taxon>
        <taxon>Alphaproteobacteria</taxon>
        <taxon>Rhodobacterales</taxon>
        <taxon>Roseobacteraceae</taxon>
        <taxon>Thalassococcus</taxon>
    </lineage>
</organism>
<dbReference type="EMBL" id="JAQIOY010000001">
    <property type="protein sequence ID" value="MDA7423504.1"/>
    <property type="molecule type" value="Genomic_DNA"/>
</dbReference>
<feature type="domain" description="NAD-dependent epimerase/dehydratase" evidence="1">
    <location>
        <begin position="12"/>
        <end position="247"/>
    </location>
</feature>